<protein>
    <submittedName>
        <fullName evidence="1">Uncharacterized protein</fullName>
    </submittedName>
</protein>
<dbReference type="AlphaFoldDB" id="A0A0F9V7D7"/>
<proteinExistence type="predicted"/>
<evidence type="ECO:0000313" key="1">
    <source>
        <dbReference type="EMBL" id="KKN69431.1"/>
    </source>
</evidence>
<comment type="caution">
    <text evidence="1">The sequence shown here is derived from an EMBL/GenBank/DDBJ whole genome shotgun (WGS) entry which is preliminary data.</text>
</comment>
<name>A0A0F9V7D7_9ZZZZ</name>
<accession>A0A0F9V7D7</accession>
<dbReference type="EMBL" id="LAZR01000427">
    <property type="protein sequence ID" value="KKN69431.1"/>
    <property type="molecule type" value="Genomic_DNA"/>
</dbReference>
<gene>
    <name evidence="1" type="ORF">LCGC14_0441580</name>
</gene>
<sequence>MRWDANGEFIMWYDRQGNPVDGETVVRKMKDLAYKTVLKTSLANGRSLSTIWLGTDYSHTAGPPLIFETAVFVGGEIEVLERYASEAEALEGHARAEQWQGKL</sequence>
<reference evidence="1" key="1">
    <citation type="journal article" date="2015" name="Nature">
        <title>Complex archaea that bridge the gap between prokaryotes and eukaryotes.</title>
        <authorList>
            <person name="Spang A."/>
            <person name="Saw J.H."/>
            <person name="Jorgensen S.L."/>
            <person name="Zaremba-Niedzwiedzka K."/>
            <person name="Martijn J."/>
            <person name="Lind A.E."/>
            <person name="van Eijk R."/>
            <person name="Schleper C."/>
            <person name="Guy L."/>
            <person name="Ettema T.J."/>
        </authorList>
    </citation>
    <scope>NUCLEOTIDE SEQUENCE</scope>
</reference>
<organism evidence="1">
    <name type="scientific">marine sediment metagenome</name>
    <dbReference type="NCBI Taxonomy" id="412755"/>
    <lineage>
        <taxon>unclassified sequences</taxon>
        <taxon>metagenomes</taxon>
        <taxon>ecological metagenomes</taxon>
    </lineage>
</organism>